<dbReference type="STRING" id="188477.A0A3S1H086"/>
<keyword evidence="1" id="KW-0175">Coiled coil</keyword>
<feature type="coiled-coil region" evidence="1">
    <location>
        <begin position="55"/>
        <end position="86"/>
    </location>
</feature>
<dbReference type="AlphaFoldDB" id="A0A3S1H086"/>
<dbReference type="Proteomes" id="UP000271974">
    <property type="component" value="Unassembled WGS sequence"/>
</dbReference>
<evidence type="ECO:0008006" key="4">
    <source>
        <dbReference type="Google" id="ProtNLM"/>
    </source>
</evidence>
<evidence type="ECO:0000313" key="2">
    <source>
        <dbReference type="EMBL" id="RUS69643.1"/>
    </source>
</evidence>
<dbReference type="EMBL" id="RQTK01001615">
    <property type="protein sequence ID" value="RUS69643.1"/>
    <property type="molecule type" value="Genomic_DNA"/>
</dbReference>
<comment type="caution">
    <text evidence="2">The sequence shown here is derived from an EMBL/GenBank/DDBJ whole genome shotgun (WGS) entry which is preliminary data.</text>
</comment>
<proteinExistence type="predicted"/>
<sequence>MWGGRFEVYTALGILRDIEFLHASESCLGTKQRKRNEWISAETWETIEDRKDLKRKAMETKSERLKEQYREKYREADKTVKRKTRVDQRAFIYDLASQDEEAAGRGEQGQVYKITKIVAGKYRGTSNAPITDKQGLLLTTKSEQEARWTEHFREILNRPPPKTAVDIHFAEVDLDINTEPPEKAEIERAIKSLKSGKAPGQDNLNAELFKVDPPLAAEIIKPLFTSIWGKKELPKDWTEGIIVKIPKKGTRSDCNNWRGITLLSIPSKILSKIIIQRISEAVNQQLINEQAGRGCCDQIFTLRNIIE</sequence>
<evidence type="ECO:0000313" key="3">
    <source>
        <dbReference type="Proteomes" id="UP000271974"/>
    </source>
</evidence>
<name>A0A3S1H086_ELYCH</name>
<protein>
    <recommendedName>
        <fullName evidence="4">Reverse transcriptase domain-containing protein</fullName>
    </recommendedName>
</protein>
<gene>
    <name evidence="2" type="ORF">EGW08_022594</name>
</gene>
<keyword evidence="3" id="KW-1185">Reference proteome</keyword>
<evidence type="ECO:0000256" key="1">
    <source>
        <dbReference type="SAM" id="Coils"/>
    </source>
</evidence>
<organism evidence="2 3">
    <name type="scientific">Elysia chlorotica</name>
    <name type="common">Eastern emerald elysia</name>
    <name type="synonym">Sea slug</name>
    <dbReference type="NCBI Taxonomy" id="188477"/>
    <lineage>
        <taxon>Eukaryota</taxon>
        <taxon>Metazoa</taxon>
        <taxon>Spiralia</taxon>
        <taxon>Lophotrochozoa</taxon>
        <taxon>Mollusca</taxon>
        <taxon>Gastropoda</taxon>
        <taxon>Heterobranchia</taxon>
        <taxon>Euthyneura</taxon>
        <taxon>Panpulmonata</taxon>
        <taxon>Sacoglossa</taxon>
        <taxon>Placobranchoidea</taxon>
        <taxon>Plakobranchidae</taxon>
        <taxon>Elysia</taxon>
    </lineage>
</organism>
<reference evidence="2 3" key="1">
    <citation type="submission" date="2019-01" db="EMBL/GenBank/DDBJ databases">
        <title>A draft genome assembly of the solar-powered sea slug Elysia chlorotica.</title>
        <authorList>
            <person name="Cai H."/>
            <person name="Li Q."/>
            <person name="Fang X."/>
            <person name="Li J."/>
            <person name="Curtis N.E."/>
            <person name="Altenburger A."/>
            <person name="Shibata T."/>
            <person name="Feng M."/>
            <person name="Maeda T."/>
            <person name="Schwartz J.A."/>
            <person name="Shigenobu S."/>
            <person name="Lundholm N."/>
            <person name="Nishiyama T."/>
            <person name="Yang H."/>
            <person name="Hasebe M."/>
            <person name="Li S."/>
            <person name="Pierce S.K."/>
            <person name="Wang J."/>
        </authorList>
    </citation>
    <scope>NUCLEOTIDE SEQUENCE [LARGE SCALE GENOMIC DNA]</scope>
    <source>
        <strain evidence="2">EC2010</strain>
        <tissue evidence="2">Whole organism of an adult</tissue>
    </source>
</reference>
<dbReference type="PANTHER" id="PTHR19446">
    <property type="entry name" value="REVERSE TRANSCRIPTASES"/>
    <property type="match status" value="1"/>
</dbReference>
<dbReference type="OrthoDB" id="6142323at2759"/>
<accession>A0A3S1H086</accession>